<protein>
    <submittedName>
        <fullName evidence="2">Putative salivary secreted peptide of the 13 kDa family</fullName>
    </submittedName>
</protein>
<dbReference type="AlphaFoldDB" id="C6ZQU7"/>
<keyword evidence="1" id="KW-0732">Signal</keyword>
<dbReference type="EMBL" id="EZ114898">
    <property type="protein sequence ID" value="ACU30951.1"/>
    <property type="molecule type" value="mRNA"/>
</dbReference>
<sequence>MQLVPKGSICSCLIVLFSILINVTSALQCTHCLDPRSCRSNPEAIECAVDNVSLHRRLLGFQNPSLASAGDGSADGYKCFDLKMTYTSPLTGSTVLVEEKGCTYAGTDLCSGWSSTTQVERCSTCDSDDECNK</sequence>
<evidence type="ECO:0000313" key="2">
    <source>
        <dbReference type="EMBL" id="ACU30951.1"/>
    </source>
</evidence>
<organism evidence="2">
    <name type="scientific">Ochlerotatus triseriatus</name>
    <name type="common">Eastern treehole mosquito</name>
    <name type="synonym">Aedes triseriatus</name>
    <dbReference type="NCBI Taxonomy" id="7162"/>
    <lineage>
        <taxon>Eukaryota</taxon>
        <taxon>Metazoa</taxon>
        <taxon>Ecdysozoa</taxon>
        <taxon>Arthropoda</taxon>
        <taxon>Hexapoda</taxon>
        <taxon>Insecta</taxon>
        <taxon>Pterygota</taxon>
        <taxon>Neoptera</taxon>
        <taxon>Endopterygota</taxon>
        <taxon>Diptera</taxon>
        <taxon>Nematocera</taxon>
        <taxon>Culicoidea</taxon>
        <taxon>Culicidae</taxon>
        <taxon>Culicinae</taxon>
        <taxon>Aedini</taxon>
        <taxon>Ochlerotatus</taxon>
        <taxon>Protomacleaya</taxon>
    </lineage>
</organism>
<proteinExistence type="evidence at transcript level"/>
<name>C6ZQU7_OCHTR</name>
<accession>C6ZQU7</accession>
<feature type="signal peptide" evidence="1">
    <location>
        <begin position="1"/>
        <end position="26"/>
    </location>
</feature>
<evidence type="ECO:0000256" key="1">
    <source>
        <dbReference type="SAM" id="SignalP"/>
    </source>
</evidence>
<feature type="chain" id="PRO_5002973705" evidence="1">
    <location>
        <begin position="27"/>
        <end position="133"/>
    </location>
</feature>
<reference evidence="2" key="1">
    <citation type="journal article" date="2010" name="J. Med. Entomol.">
        <title>The salivary gland transcriptome of the eastern tree hole mosquito, Ochlerotatus triseriatus.</title>
        <authorList>
            <person name="Calvo E."/>
            <person name="Sanchez-Vargas I."/>
            <person name="Kotsyfakis M."/>
            <person name="Favreau A.J."/>
            <person name="Barbian K.D."/>
            <person name="Pham V.M."/>
            <person name="Olson K.E."/>
            <person name="Ribeiro J.M."/>
        </authorList>
    </citation>
    <scope>NUCLEOTIDE SEQUENCE</scope>
    <source>
        <tissue evidence="2">Salivary glands</tissue>
    </source>
</reference>